<name>A0AA86TBP2_9FABA</name>
<dbReference type="GO" id="GO:0006887">
    <property type="term" value="P:exocytosis"/>
    <property type="evidence" value="ECO:0007669"/>
    <property type="project" value="UniProtKB-KW"/>
</dbReference>
<dbReference type="PANTHER" id="PTHR12542">
    <property type="entry name" value="EXOCYST COMPLEX PROTEIN EXO70"/>
    <property type="match status" value="1"/>
</dbReference>
<dbReference type="GO" id="GO:0000145">
    <property type="term" value="C:exocyst"/>
    <property type="evidence" value="ECO:0007669"/>
    <property type="project" value="InterPro"/>
</dbReference>
<keyword evidence="3" id="KW-0268">Exocytosis</keyword>
<dbReference type="GO" id="GO:0005546">
    <property type="term" value="F:phosphatidylinositol-4,5-bisphosphate binding"/>
    <property type="evidence" value="ECO:0007669"/>
    <property type="project" value="InterPro"/>
</dbReference>
<feature type="domain" description="Exocyst complex subunit Exo70 C-terminal" evidence="4">
    <location>
        <begin position="482"/>
        <end position="824"/>
    </location>
</feature>
<proteinExistence type="inferred from homology"/>
<comment type="function">
    <text evidence="3">Component of the exocyst complex.</text>
</comment>
<gene>
    <name evidence="5" type="ORF">AYBTSS11_LOCUS22664</name>
</gene>
<dbReference type="Proteomes" id="UP001189624">
    <property type="component" value="Chromosome 8"/>
</dbReference>
<evidence type="ECO:0000259" key="4">
    <source>
        <dbReference type="Pfam" id="PF03081"/>
    </source>
</evidence>
<keyword evidence="2 3" id="KW-0813">Transport</keyword>
<dbReference type="InterPro" id="IPR004140">
    <property type="entry name" value="Exo70"/>
</dbReference>
<protein>
    <recommendedName>
        <fullName evidence="3">Exocyst subunit Exo70 family protein</fullName>
    </recommendedName>
</protein>
<dbReference type="EMBL" id="OY731405">
    <property type="protein sequence ID" value="CAJ1970679.1"/>
    <property type="molecule type" value="Genomic_DNA"/>
</dbReference>
<accession>A0AA86TBP2</accession>
<dbReference type="SUPFAM" id="SSF74788">
    <property type="entry name" value="Cullin repeat-like"/>
    <property type="match status" value="2"/>
</dbReference>
<evidence type="ECO:0000313" key="6">
    <source>
        <dbReference type="Proteomes" id="UP001189624"/>
    </source>
</evidence>
<keyword evidence="3" id="KW-0653">Protein transport</keyword>
<reference evidence="5" key="1">
    <citation type="submission" date="2023-10" db="EMBL/GenBank/DDBJ databases">
        <authorList>
            <person name="Domelevo Entfellner J.-B."/>
        </authorList>
    </citation>
    <scope>NUCLEOTIDE SEQUENCE</scope>
</reference>
<evidence type="ECO:0000256" key="3">
    <source>
        <dbReference type="RuleBase" id="RU365026"/>
    </source>
</evidence>
<dbReference type="InterPro" id="IPR046364">
    <property type="entry name" value="Exo70_C"/>
</dbReference>
<evidence type="ECO:0000313" key="5">
    <source>
        <dbReference type="EMBL" id="CAJ1970679.1"/>
    </source>
</evidence>
<dbReference type="Gramene" id="rna-AYBTSS11_LOCUS22664">
    <property type="protein sequence ID" value="CAJ1970679.1"/>
    <property type="gene ID" value="gene-AYBTSS11_LOCUS22664"/>
</dbReference>
<dbReference type="InterPro" id="IPR016159">
    <property type="entry name" value="Cullin_repeat-like_dom_sf"/>
</dbReference>
<sequence>MDALPSGIMKRLQETVKLMMEAGFEEECSDVYSKWRREFVEQCHWALGLQFQEPNMEDVEKWIKMCEVAGKILFPIERRLCDYLFSGFPLAADAYLPKVCKQLTIGLLSFVDTAITARSYLPNFLFNIVPKMYESLTAMSKECISLNLFELSILDYFRDVLERLDILNNFANLFHRNNARAHVADGGLHLITKQVMNYILMIWEDKIWRAPQSYRIVSGREKSSLWMLTARTIGFLESELEAKSRDYYADPALGYLFMIKNLSYIGEKAKYLKLNVDRIILDDDWFQQNTAKVEEYFSLYLESSWNKMLDFLKLETNESVAPGVVEKLMKDRLHFFNLHFDETCNVQSTWIVSDKTLRERMIKSIHTILLPEYGRFYDRFLHVFGDRACNYVLFRADEIENHKDKNQIPTKQVPDVDVNLVMDALPSGIMKRLQETVKLMMEAGFEEECSDIYCKWRREFVEQCHWALGLQFQEPNMEDVEKWIKTCEVAGKILFPIERRLCDYLFSGFPLAADASSMKVCKELTICLLSFADTAIAAWLPNLLLEVVPKMYASLRTLKWDLMSLNLLGNSVLLLDCFEDVTERLVILKNVTNFFHRNNEQAHVAYGGLHLVTKQLMNYICQGMIKSASGASGIVPHREVKSSYWVLPARMIELFESALEAKSRDYYTDPAMGYVFMMDNLSYIGEKAKYVKPYKDGIIFDDGWFQQNTAKVEEYFNLYLKSSWKKILDFLKLETNESVAPGVVEKLETKDKLRLFNLHFEETCNLQSTWIVSDKRLREWMIKSVHSILLPEYGRFYDRFLRDFGECASNYILFGIEEIQNCLSNLFLLDE</sequence>
<dbReference type="AlphaFoldDB" id="A0AA86TBP2"/>
<keyword evidence="6" id="KW-1185">Reference proteome</keyword>
<dbReference type="Gene3D" id="1.20.1280.170">
    <property type="entry name" value="Exocyst complex component Exo70"/>
    <property type="match status" value="2"/>
</dbReference>
<dbReference type="Pfam" id="PF03081">
    <property type="entry name" value="Exo70_C"/>
    <property type="match status" value="2"/>
</dbReference>
<dbReference type="GO" id="GO:0015031">
    <property type="term" value="P:protein transport"/>
    <property type="evidence" value="ECO:0007669"/>
    <property type="project" value="UniProtKB-KW"/>
</dbReference>
<evidence type="ECO:0000256" key="2">
    <source>
        <dbReference type="ARBA" id="ARBA00022448"/>
    </source>
</evidence>
<dbReference type="PANTHER" id="PTHR12542:SF180">
    <property type="entry name" value="EXOCYST SUBUNIT EXO70 FAMILY PROTEIN"/>
    <property type="match status" value="1"/>
</dbReference>
<evidence type="ECO:0000256" key="1">
    <source>
        <dbReference type="ARBA" id="ARBA00006756"/>
    </source>
</evidence>
<organism evidence="5 6">
    <name type="scientific">Sphenostylis stenocarpa</name>
    <dbReference type="NCBI Taxonomy" id="92480"/>
    <lineage>
        <taxon>Eukaryota</taxon>
        <taxon>Viridiplantae</taxon>
        <taxon>Streptophyta</taxon>
        <taxon>Embryophyta</taxon>
        <taxon>Tracheophyta</taxon>
        <taxon>Spermatophyta</taxon>
        <taxon>Magnoliopsida</taxon>
        <taxon>eudicotyledons</taxon>
        <taxon>Gunneridae</taxon>
        <taxon>Pentapetalae</taxon>
        <taxon>rosids</taxon>
        <taxon>fabids</taxon>
        <taxon>Fabales</taxon>
        <taxon>Fabaceae</taxon>
        <taxon>Papilionoideae</taxon>
        <taxon>50 kb inversion clade</taxon>
        <taxon>NPAAA clade</taxon>
        <taxon>indigoferoid/millettioid clade</taxon>
        <taxon>Phaseoleae</taxon>
        <taxon>Sphenostylis</taxon>
    </lineage>
</organism>
<feature type="domain" description="Exocyst complex subunit Exo70 C-terminal" evidence="4">
    <location>
        <begin position="61"/>
        <end position="401"/>
    </location>
</feature>
<comment type="similarity">
    <text evidence="1 3">Belongs to the EXO70 family.</text>
</comment>